<dbReference type="CDD" id="cd17492">
    <property type="entry name" value="toxin_CptN"/>
    <property type="match status" value="1"/>
</dbReference>
<evidence type="ECO:0000313" key="1">
    <source>
        <dbReference type="EMBL" id="SOY31158.1"/>
    </source>
</evidence>
<dbReference type="EMBL" id="OFSM01000022">
    <property type="protein sequence ID" value="SOY31158.1"/>
    <property type="molecule type" value="Genomic_DNA"/>
</dbReference>
<dbReference type="Proteomes" id="UP000236311">
    <property type="component" value="Unassembled WGS sequence"/>
</dbReference>
<name>A0A2K4ZKZ3_9FIRM</name>
<keyword evidence="2" id="KW-1185">Reference proteome</keyword>
<dbReference type="NCBIfam" id="NF047359">
    <property type="entry name" value="CptIN"/>
    <property type="match status" value="1"/>
</dbReference>
<dbReference type="RefSeq" id="WP_103241160.1">
    <property type="nucleotide sequence ID" value="NZ_JANJZD010000032.1"/>
</dbReference>
<accession>A0A2K4ZKZ3</accession>
<organism evidence="1 2">
    <name type="scientific">Acetatifactor muris</name>
    <dbReference type="NCBI Taxonomy" id="879566"/>
    <lineage>
        <taxon>Bacteria</taxon>
        <taxon>Bacillati</taxon>
        <taxon>Bacillota</taxon>
        <taxon>Clostridia</taxon>
        <taxon>Lachnospirales</taxon>
        <taxon>Lachnospiraceae</taxon>
        <taxon>Acetatifactor</taxon>
    </lineage>
</organism>
<protein>
    <submittedName>
        <fullName evidence="1">Uncharacterized protein</fullName>
    </submittedName>
</protein>
<evidence type="ECO:0000313" key="2">
    <source>
        <dbReference type="Proteomes" id="UP000236311"/>
    </source>
</evidence>
<dbReference type="InterPro" id="IPR058108">
    <property type="entry name" value="CptIN-like"/>
</dbReference>
<proteinExistence type="predicted"/>
<dbReference type="AlphaFoldDB" id="A0A2K4ZKZ3"/>
<sequence length="167" mass="19532">MPEAQLYFLSDQYYQDFPDDRLMQNKDIIDGLPHSRPCFFAFKDSKTADIYWIVPISSKFEKFKRIEQDKIKKYGYCNTIRFGIVLGRNTAFLIQNMCPATGKYLTAYVDKNNYPIRIDNRVAADVEKNARNVLAIAKRGAKVIFPDVFKIYHELEQQVIQDTRLSL</sequence>
<gene>
    <name evidence="1" type="ORF">AMURIS_03893</name>
</gene>
<reference evidence="1 2" key="1">
    <citation type="submission" date="2018-01" db="EMBL/GenBank/DDBJ databases">
        <authorList>
            <person name="Gaut B.S."/>
            <person name="Morton B.R."/>
            <person name="Clegg M.T."/>
            <person name="Duvall M.R."/>
        </authorList>
    </citation>
    <scope>NUCLEOTIDE SEQUENCE [LARGE SCALE GENOMIC DNA]</scope>
    <source>
        <strain evidence="1">GP69</strain>
    </source>
</reference>
<dbReference type="Gene3D" id="3.10.129.130">
    <property type="match status" value="1"/>
</dbReference>
<dbReference type="OrthoDB" id="1682300at2"/>
<dbReference type="InterPro" id="IPR053735">
    <property type="entry name" value="Type_III_TA_endoRNase"/>
</dbReference>